<dbReference type="eggNOG" id="ENOG5032CTX">
    <property type="taxonomic scope" value="Bacteria"/>
</dbReference>
<keyword evidence="3" id="KW-1185">Reference proteome</keyword>
<evidence type="ECO:0008006" key="4">
    <source>
        <dbReference type="Google" id="ProtNLM"/>
    </source>
</evidence>
<dbReference type="STRING" id="204773.HEAR2716"/>
<name>A4G8J9_HERAR</name>
<feature type="chain" id="PRO_5002669144" description="DUF3617 domain-containing protein" evidence="1">
    <location>
        <begin position="21"/>
        <end position="173"/>
    </location>
</feature>
<accession>A4G8J9</accession>
<sequence>MPKKFLFLSLLALLTSSVQAAENKMRPGLWEISTSSPLLALAEQIPPDQMQNLSNLARQYGFEMPKIKNGTANSKVCVTKEMSEQNIPPYLYHRQSGCEARNATRVENRYSADLACSGKQISGEGKTAATLNTPESFTGQTEFRGTVRGVAVDEHADTSGLWLAASCAEANPR</sequence>
<dbReference type="EMBL" id="CU207211">
    <property type="protein sequence ID" value="CAL62836.1"/>
    <property type="molecule type" value="Genomic_DNA"/>
</dbReference>
<dbReference type="Pfam" id="PF12276">
    <property type="entry name" value="DUF3617"/>
    <property type="match status" value="1"/>
</dbReference>
<dbReference type="InterPro" id="IPR022061">
    <property type="entry name" value="DUF3617"/>
</dbReference>
<dbReference type="HOGENOM" id="CLU_1546024_0_0_4"/>
<dbReference type="KEGG" id="har:HEAR2716"/>
<evidence type="ECO:0000256" key="1">
    <source>
        <dbReference type="SAM" id="SignalP"/>
    </source>
</evidence>
<evidence type="ECO:0000313" key="2">
    <source>
        <dbReference type="EMBL" id="CAL62836.1"/>
    </source>
</evidence>
<evidence type="ECO:0000313" key="3">
    <source>
        <dbReference type="Proteomes" id="UP000006697"/>
    </source>
</evidence>
<reference evidence="2 3" key="1">
    <citation type="journal article" date="2007" name="PLoS Genet.">
        <title>A tale of two oxidation states: bacterial colonization of arsenic-rich environments.</title>
        <authorList>
            <person name="Muller D."/>
            <person name="Medigue C."/>
            <person name="Koechler S."/>
            <person name="Barbe V."/>
            <person name="Barakat M."/>
            <person name="Talla E."/>
            <person name="Bonnefoy V."/>
            <person name="Krin E."/>
            <person name="Arsene-Ploetze F."/>
            <person name="Carapito C."/>
            <person name="Chandler M."/>
            <person name="Cournoyer B."/>
            <person name="Cruveiller S."/>
            <person name="Dossat C."/>
            <person name="Duval S."/>
            <person name="Heymann M."/>
            <person name="Leize E."/>
            <person name="Lieutaud A."/>
            <person name="Lievremont D."/>
            <person name="Makita Y."/>
            <person name="Mangenot S."/>
            <person name="Nitschke W."/>
            <person name="Ortet P."/>
            <person name="Perdrial N."/>
            <person name="Schoepp B."/>
            <person name="Siguier N."/>
            <person name="Simeonova D.D."/>
            <person name="Rouy Z."/>
            <person name="Segurens B."/>
            <person name="Turlin E."/>
            <person name="Vallenet D."/>
            <person name="Van Dorsselaer A."/>
            <person name="Weiss S."/>
            <person name="Weissenbach J."/>
            <person name="Lett M.C."/>
            <person name="Danchin A."/>
            <person name="Bertin P.N."/>
        </authorList>
    </citation>
    <scope>NUCLEOTIDE SEQUENCE [LARGE SCALE GENOMIC DNA]</scope>
    <source>
        <strain evidence="3">ULPAs1</strain>
    </source>
</reference>
<dbReference type="AlphaFoldDB" id="A4G8J9"/>
<proteinExistence type="predicted"/>
<dbReference type="Proteomes" id="UP000006697">
    <property type="component" value="Chromosome"/>
</dbReference>
<organism evidence="2 3">
    <name type="scientific">Herminiimonas arsenicoxydans</name>
    <dbReference type="NCBI Taxonomy" id="204773"/>
    <lineage>
        <taxon>Bacteria</taxon>
        <taxon>Pseudomonadati</taxon>
        <taxon>Pseudomonadota</taxon>
        <taxon>Betaproteobacteria</taxon>
        <taxon>Burkholderiales</taxon>
        <taxon>Oxalobacteraceae</taxon>
        <taxon>Herminiimonas</taxon>
    </lineage>
</organism>
<gene>
    <name evidence="2" type="ordered locus">HEAR2716</name>
</gene>
<feature type="signal peptide" evidence="1">
    <location>
        <begin position="1"/>
        <end position="20"/>
    </location>
</feature>
<protein>
    <recommendedName>
        <fullName evidence="4">DUF3617 domain-containing protein</fullName>
    </recommendedName>
</protein>
<dbReference type="OrthoDB" id="8536404at2"/>
<keyword evidence="1" id="KW-0732">Signal</keyword>